<evidence type="ECO:0008006" key="3">
    <source>
        <dbReference type="Google" id="ProtNLM"/>
    </source>
</evidence>
<gene>
    <name evidence="1" type="ORF">B5K06_27395</name>
</gene>
<protein>
    <recommendedName>
        <fullName evidence="3">Transposase</fullName>
    </recommendedName>
</protein>
<evidence type="ECO:0000313" key="1">
    <source>
        <dbReference type="EMBL" id="RDJ04305.1"/>
    </source>
</evidence>
<dbReference type="Proteomes" id="UP000254939">
    <property type="component" value="Unassembled WGS sequence"/>
</dbReference>
<reference evidence="1 2" key="1">
    <citation type="submission" date="2017-03" db="EMBL/GenBank/DDBJ databases">
        <title>Genome analysis of Rhizobial strains effectives or ineffectives for nitrogen fixation isolated from bean seeds.</title>
        <authorList>
            <person name="Peralta H."/>
            <person name="Aguilar-Vera A."/>
            <person name="Mora Y."/>
            <person name="Vargas-Lagunas C."/>
            <person name="Girard L."/>
            <person name="Mora J."/>
        </authorList>
    </citation>
    <scope>NUCLEOTIDE SEQUENCE [LARGE SCALE GENOMIC DNA]</scope>
    <source>
        <strain evidence="1 2">CCGM3</strain>
    </source>
</reference>
<sequence length="96" mass="10548">MVWRAPASAIASRIVGMSSSQGEEPSMSQLTTVRMERATTEFQIHAVDENGRVLVRRQLRRGQLLSFFEKHYPCLIGMEACAAHRVGLAGAAVTFA</sequence>
<accession>A0A370KH76</accession>
<dbReference type="AlphaFoldDB" id="A0A370KH76"/>
<dbReference type="EMBL" id="NAAC01000039">
    <property type="protein sequence ID" value="RDJ04305.1"/>
    <property type="molecule type" value="Genomic_DNA"/>
</dbReference>
<evidence type="ECO:0000313" key="2">
    <source>
        <dbReference type="Proteomes" id="UP000254939"/>
    </source>
</evidence>
<comment type="caution">
    <text evidence="1">The sequence shown here is derived from an EMBL/GenBank/DDBJ whole genome shotgun (WGS) entry which is preliminary data.</text>
</comment>
<name>A0A370KH76_9HYPH</name>
<organism evidence="1 2">
    <name type="scientific">Rhizobium grahamii</name>
    <dbReference type="NCBI Taxonomy" id="1120045"/>
    <lineage>
        <taxon>Bacteria</taxon>
        <taxon>Pseudomonadati</taxon>
        <taxon>Pseudomonadota</taxon>
        <taxon>Alphaproteobacteria</taxon>
        <taxon>Hyphomicrobiales</taxon>
        <taxon>Rhizobiaceae</taxon>
        <taxon>Rhizobium/Agrobacterium group</taxon>
        <taxon>Rhizobium</taxon>
    </lineage>
</organism>
<proteinExistence type="predicted"/>